<dbReference type="Pfam" id="PF20349">
    <property type="entry name" value="DUF6644"/>
    <property type="match status" value="1"/>
</dbReference>
<evidence type="ECO:0000259" key="2">
    <source>
        <dbReference type="Pfam" id="PF20349"/>
    </source>
</evidence>
<comment type="caution">
    <text evidence="3">The sequence shown here is derived from an EMBL/GenBank/DDBJ whole genome shotgun (WGS) entry which is preliminary data.</text>
</comment>
<accession>A0A2N4U448</accession>
<evidence type="ECO:0000313" key="4">
    <source>
        <dbReference type="Proteomes" id="UP000234190"/>
    </source>
</evidence>
<reference evidence="3 4" key="1">
    <citation type="submission" date="2017-10" db="EMBL/GenBank/DDBJ databases">
        <title>Two draft genome sequences of Pusillimonas sp. strains isolated from a nitrate- and radionuclide-contaminated groundwater in Russia.</title>
        <authorList>
            <person name="Grouzdev D.S."/>
            <person name="Tourova T.P."/>
            <person name="Goeva M.A."/>
            <person name="Babich T.L."/>
            <person name="Sokolova D.S."/>
            <person name="Abdullin R."/>
            <person name="Poltaraus A.B."/>
            <person name="Toshchakov S.V."/>
            <person name="Nazina T.N."/>
        </authorList>
    </citation>
    <scope>NUCLEOTIDE SEQUENCE [LARGE SCALE GENOMIC DNA]</scope>
    <source>
        <strain evidence="3 4">JR1/69-3-13</strain>
    </source>
</reference>
<gene>
    <name evidence="3" type="ORF">CR159_10825</name>
</gene>
<keyword evidence="1" id="KW-0812">Transmembrane</keyword>
<keyword evidence="1" id="KW-1133">Transmembrane helix</keyword>
<protein>
    <submittedName>
        <fullName evidence="3">DUF2214 domain-containing protein</fullName>
    </submittedName>
</protein>
<sequence length="154" mass="16481">MLEWLEGAPHAVLLQRSGTLYLFVNAAHIACMGLLIGAIVSLDLRMLGGFRTVPFPVIGPFLSRMAGGGLVLAMLTGFWLFSVKPTEYAANPAFLIKLGVIGLGVVNALWLHAGQHWPKALSDTPMPRAARAHAVASLLIWLGAVLAGRWIGFL</sequence>
<keyword evidence="1" id="KW-0472">Membrane</keyword>
<dbReference type="EMBL" id="PDNW01000008">
    <property type="protein sequence ID" value="PLC49779.1"/>
    <property type="molecule type" value="Genomic_DNA"/>
</dbReference>
<evidence type="ECO:0000313" key="3">
    <source>
        <dbReference type="EMBL" id="PLC49779.1"/>
    </source>
</evidence>
<feature type="transmembrane region" description="Helical" evidence="1">
    <location>
        <begin position="132"/>
        <end position="151"/>
    </location>
</feature>
<feature type="transmembrane region" description="Helical" evidence="1">
    <location>
        <begin position="20"/>
        <end position="40"/>
    </location>
</feature>
<proteinExistence type="predicted"/>
<feature type="domain" description="DUF6644" evidence="2">
    <location>
        <begin position="3"/>
        <end position="153"/>
    </location>
</feature>
<name>A0A2N4U448_9BURK</name>
<dbReference type="RefSeq" id="WP_102073974.1">
    <property type="nucleotide sequence ID" value="NZ_PDNW01000008.1"/>
</dbReference>
<feature type="transmembrane region" description="Helical" evidence="1">
    <location>
        <begin position="93"/>
        <end position="111"/>
    </location>
</feature>
<organism evidence="3 4">
    <name type="scientific">Pollutimonas subterranea</name>
    <dbReference type="NCBI Taxonomy" id="2045210"/>
    <lineage>
        <taxon>Bacteria</taxon>
        <taxon>Pseudomonadati</taxon>
        <taxon>Pseudomonadota</taxon>
        <taxon>Betaproteobacteria</taxon>
        <taxon>Burkholderiales</taxon>
        <taxon>Alcaligenaceae</taxon>
        <taxon>Pollutimonas</taxon>
    </lineage>
</organism>
<keyword evidence="4" id="KW-1185">Reference proteome</keyword>
<dbReference type="OrthoDB" id="8537176at2"/>
<feature type="transmembrane region" description="Helical" evidence="1">
    <location>
        <begin position="61"/>
        <end position="81"/>
    </location>
</feature>
<evidence type="ECO:0000256" key="1">
    <source>
        <dbReference type="SAM" id="Phobius"/>
    </source>
</evidence>
<dbReference type="InterPro" id="IPR046586">
    <property type="entry name" value="DUF6644"/>
</dbReference>
<dbReference type="Proteomes" id="UP000234190">
    <property type="component" value="Unassembled WGS sequence"/>
</dbReference>
<dbReference type="AlphaFoldDB" id="A0A2N4U448"/>